<dbReference type="Gene3D" id="1.10.287.1490">
    <property type="match status" value="1"/>
</dbReference>
<evidence type="ECO:0000313" key="2">
    <source>
        <dbReference type="EMBL" id="TQD98610.1"/>
    </source>
</evidence>
<reference evidence="2 3" key="1">
    <citation type="journal article" date="2019" name="G3 (Bethesda)">
        <title>Sequencing of a Wild Apple (Malus baccata) Genome Unravels the Differences Between Cultivated and Wild Apple Species Regarding Disease Resistance and Cold Tolerance.</title>
        <authorList>
            <person name="Chen X."/>
        </authorList>
    </citation>
    <scope>NUCLEOTIDE SEQUENCE [LARGE SCALE GENOMIC DNA]</scope>
    <source>
        <strain evidence="3">cv. Shandingzi</strain>
        <tissue evidence="2">Leaves</tissue>
    </source>
</reference>
<name>A0A540MIJ6_MALBA</name>
<comment type="caution">
    <text evidence="2">The sequence shown here is derived from an EMBL/GenBank/DDBJ whole genome shotgun (WGS) entry which is preliminary data.</text>
</comment>
<organism evidence="2 3">
    <name type="scientific">Malus baccata</name>
    <name type="common">Siberian crab apple</name>
    <name type="synonym">Pyrus baccata</name>
    <dbReference type="NCBI Taxonomy" id="106549"/>
    <lineage>
        <taxon>Eukaryota</taxon>
        <taxon>Viridiplantae</taxon>
        <taxon>Streptophyta</taxon>
        <taxon>Embryophyta</taxon>
        <taxon>Tracheophyta</taxon>
        <taxon>Spermatophyta</taxon>
        <taxon>Magnoliopsida</taxon>
        <taxon>eudicotyledons</taxon>
        <taxon>Gunneridae</taxon>
        <taxon>Pentapetalae</taxon>
        <taxon>rosids</taxon>
        <taxon>fabids</taxon>
        <taxon>Rosales</taxon>
        <taxon>Rosaceae</taxon>
        <taxon>Amygdaloideae</taxon>
        <taxon>Maleae</taxon>
        <taxon>Malus</taxon>
    </lineage>
</organism>
<keyword evidence="1" id="KW-0175">Coiled coil</keyword>
<evidence type="ECO:0000313" key="3">
    <source>
        <dbReference type="Proteomes" id="UP000315295"/>
    </source>
</evidence>
<evidence type="ECO:0000256" key="1">
    <source>
        <dbReference type="SAM" id="Coils"/>
    </source>
</evidence>
<keyword evidence="3" id="KW-1185">Reference proteome</keyword>
<dbReference type="Proteomes" id="UP000315295">
    <property type="component" value="Unassembled WGS sequence"/>
</dbReference>
<accession>A0A540MIJ6</accession>
<proteinExistence type="predicted"/>
<dbReference type="EMBL" id="VIEB01000251">
    <property type="protein sequence ID" value="TQD98610.1"/>
    <property type="molecule type" value="Genomic_DNA"/>
</dbReference>
<feature type="coiled-coil region" evidence="1">
    <location>
        <begin position="39"/>
        <end position="66"/>
    </location>
</feature>
<sequence>MELERLHAVYEMALQDEISRLNVEVADRNGHVEAVNKDLDSFKLKYDMLMAEKDELNARAQTLMANVSSRNNQIQKMAGHLSRLQTEHEGLIVESRSARRLVDELKSRVEESKR</sequence>
<dbReference type="AlphaFoldDB" id="A0A540MIJ6"/>
<protein>
    <submittedName>
        <fullName evidence="2">Uncharacterized protein</fullName>
    </submittedName>
</protein>
<gene>
    <name evidence="2" type="ORF">C1H46_015858</name>
</gene>